<dbReference type="EMBL" id="JAINUG010000061">
    <property type="protein sequence ID" value="KAJ8402957.1"/>
    <property type="molecule type" value="Genomic_DNA"/>
</dbReference>
<sequence>METAHTAQDQILTVAGSPADRQCHPRIEGLSADSLSMIPQSTGSQCWVRCLCCSPRTLCLFIPFFRRTAGGGVWTKTLGTVLLDCDECGLGDRAEL</sequence>
<dbReference type="AlphaFoldDB" id="A0AAD7WN23"/>
<name>A0AAD7WN23_9TELE</name>
<evidence type="ECO:0000313" key="1">
    <source>
        <dbReference type="EMBL" id="KAJ8402957.1"/>
    </source>
</evidence>
<keyword evidence="2" id="KW-1185">Reference proteome</keyword>
<comment type="caution">
    <text evidence="1">The sequence shown here is derived from an EMBL/GenBank/DDBJ whole genome shotgun (WGS) entry which is preliminary data.</text>
</comment>
<evidence type="ECO:0000313" key="2">
    <source>
        <dbReference type="Proteomes" id="UP001221898"/>
    </source>
</evidence>
<accession>A0AAD7WN23</accession>
<proteinExistence type="predicted"/>
<protein>
    <submittedName>
        <fullName evidence="1">Uncharacterized protein</fullName>
    </submittedName>
</protein>
<dbReference type="Proteomes" id="UP001221898">
    <property type="component" value="Unassembled WGS sequence"/>
</dbReference>
<gene>
    <name evidence="1" type="ORF">AAFF_G00362710</name>
</gene>
<reference evidence="1" key="1">
    <citation type="journal article" date="2023" name="Science">
        <title>Genome structures resolve the early diversification of teleost fishes.</title>
        <authorList>
            <person name="Parey E."/>
            <person name="Louis A."/>
            <person name="Montfort J."/>
            <person name="Bouchez O."/>
            <person name="Roques C."/>
            <person name="Iampietro C."/>
            <person name="Lluch J."/>
            <person name="Castinel A."/>
            <person name="Donnadieu C."/>
            <person name="Desvignes T."/>
            <person name="Floi Bucao C."/>
            <person name="Jouanno E."/>
            <person name="Wen M."/>
            <person name="Mejri S."/>
            <person name="Dirks R."/>
            <person name="Jansen H."/>
            <person name="Henkel C."/>
            <person name="Chen W.J."/>
            <person name="Zahm M."/>
            <person name="Cabau C."/>
            <person name="Klopp C."/>
            <person name="Thompson A.W."/>
            <person name="Robinson-Rechavi M."/>
            <person name="Braasch I."/>
            <person name="Lecointre G."/>
            <person name="Bobe J."/>
            <person name="Postlethwait J.H."/>
            <person name="Berthelot C."/>
            <person name="Roest Crollius H."/>
            <person name="Guiguen Y."/>
        </authorList>
    </citation>
    <scope>NUCLEOTIDE SEQUENCE</scope>
    <source>
        <strain evidence="1">NC1722</strain>
    </source>
</reference>
<organism evidence="1 2">
    <name type="scientific">Aldrovandia affinis</name>
    <dbReference type="NCBI Taxonomy" id="143900"/>
    <lineage>
        <taxon>Eukaryota</taxon>
        <taxon>Metazoa</taxon>
        <taxon>Chordata</taxon>
        <taxon>Craniata</taxon>
        <taxon>Vertebrata</taxon>
        <taxon>Euteleostomi</taxon>
        <taxon>Actinopterygii</taxon>
        <taxon>Neopterygii</taxon>
        <taxon>Teleostei</taxon>
        <taxon>Notacanthiformes</taxon>
        <taxon>Halosauridae</taxon>
        <taxon>Aldrovandia</taxon>
    </lineage>
</organism>